<comment type="caution">
    <text evidence="1">The sequence shown here is derived from an EMBL/GenBank/DDBJ whole genome shotgun (WGS) entry which is preliminary data.</text>
</comment>
<organism evidence="1 2">
    <name type="scientific">Acetobacter malorum</name>
    <dbReference type="NCBI Taxonomy" id="178901"/>
    <lineage>
        <taxon>Bacteria</taxon>
        <taxon>Pseudomonadati</taxon>
        <taxon>Pseudomonadota</taxon>
        <taxon>Alphaproteobacteria</taxon>
        <taxon>Acetobacterales</taxon>
        <taxon>Acetobacteraceae</taxon>
        <taxon>Acetobacter</taxon>
    </lineage>
</organism>
<proteinExistence type="predicted"/>
<name>A0A1Y3G3Y8_9PROT</name>
<protein>
    <submittedName>
        <fullName evidence="1">Uncharacterized protein</fullName>
    </submittedName>
</protein>
<dbReference type="Proteomes" id="UP000242683">
    <property type="component" value="Unassembled WGS sequence"/>
</dbReference>
<gene>
    <name evidence="1" type="ORF">HK23_08880</name>
</gene>
<evidence type="ECO:0000313" key="1">
    <source>
        <dbReference type="EMBL" id="OUJ04570.1"/>
    </source>
</evidence>
<accession>A0A1Y3G3Y8</accession>
<dbReference type="EMBL" id="JOPG01000029">
    <property type="protein sequence ID" value="OUJ04570.1"/>
    <property type="molecule type" value="Genomic_DNA"/>
</dbReference>
<reference evidence="2" key="1">
    <citation type="submission" date="2014-06" db="EMBL/GenBank/DDBJ databases">
        <authorList>
            <person name="Winans N.J."/>
            <person name="Newell P.D."/>
            <person name="Douglas A.E."/>
        </authorList>
    </citation>
    <scope>NUCLEOTIDE SEQUENCE [LARGE SCALE GENOMIC DNA]</scope>
    <source>
        <strain evidence="2">DsW_057</strain>
    </source>
</reference>
<sequence length="89" mass="10314">MLSYGKNGLKDCPLFLPALRSGWQERLPAFSYGLQKWRMYRCLRGTYSYASHKGMAGLDACVPEWFRCPDILGFSRFCPVHIPHKNQKD</sequence>
<dbReference type="AlphaFoldDB" id="A0A1Y3G3Y8"/>
<evidence type="ECO:0000313" key="2">
    <source>
        <dbReference type="Proteomes" id="UP000242683"/>
    </source>
</evidence>